<feature type="signal peptide" evidence="1">
    <location>
        <begin position="1"/>
        <end position="26"/>
    </location>
</feature>
<sequence>MDNSSLLHSTLTKLGLVLTLLSSGKTTYKETYPLLRSVYQEVLPAVVASAQPLRLLSPVASLWSDVAKHVNALPEVAAELLKHVGDLVEGEARAAEAKNQSRSTLYIGQLQTHLSHFLHSSYDPSSSAPPRPRASPLFSNKLYARRSVMSAVSTIGEVVRSFVHPDGTFKPPSVPTDFYYRVTSSDLFNDAIDRADVGDLTAAAGSEPVLEGEGADTQENMLRVWNSYAACDAAFVVAVVSVYRHLHGELTSVFKTLDETAEKDIPRLYAVDATCARLAEDFRDLDGTLLPASLDVEEDGATYSALTRVVETAGEIVNVGEGLVAEVERTMAEARAKQEELC</sequence>
<organism evidence="2 3">
    <name type="scientific">Tetraparma gracilis</name>
    <dbReference type="NCBI Taxonomy" id="2962635"/>
    <lineage>
        <taxon>Eukaryota</taxon>
        <taxon>Sar</taxon>
        <taxon>Stramenopiles</taxon>
        <taxon>Ochrophyta</taxon>
        <taxon>Bolidophyceae</taxon>
        <taxon>Parmales</taxon>
        <taxon>Triparmaceae</taxon>
        <taxon>Tetraparma</taxon>
    </lineage>
</organism>
<feature type="chain" id="PRO_5045988985" evidence="1">
    <location>
        <begin position="27"/>
        <end position="342"/>
    </location>
</feature>
<evidence type="ECO:0000313" key="2">
    <source>
        <dbReference type="EMBL" id="GMI23633.1"/>
    </source>
</evidence>
<dbReference type="Proteomes" id="UP001165060">
    <property type="component" value="Unassembled WGS sequence"/>
</dbReference>
<evidence type="ECO:0000256" key="1">
    <source>
        <dbReference type="SAM" id="SignalP"/>
    </source>
</evidence>
<evidence type="ECO:0000313" key="3">
    <source>
        <dbReference type="Proteomes" id="UP001165060"/>
    </source>
</evidence>
<proteinExistence type="predicted"/>
<keyword evidence="3" id="KW-1185">Reference proteome</keyword>
<reference evidence="2 3" key="1">
    <citation type="journal article" date="2023" name="Commun. Biol.">
        <title>Genome analysis of Parmales, the sister group of diatoms, reveals the evolutionary specialization of diatoms from phago-mixotrophs to photoautotrophs.</title>
        <authorList>
            <person name="Ban H."/>
            <person name="Sato S."/>
            <person name="Yoshikawa S."/>
            <person name="Yamada K."/>
            <person name="Nakamura Y."/>
            <person name="Ichinomiya M."/>
            <person name="Sato N."/>
            <person name="Blanc-Mathieu R."/>
            <person name="Endo H."/>
            <person name="Kuwata A."/>
            <person name="Ogata H."/>
        </authorList>
    </citation>
    <scope>NUCLEOTIDE SEQUENCE [LARGE SCALE GENOMIC DNA]</scope>
</reference>
<protein>
    <submittedName>
        <fullName evidence="2">Uncharacterized protein</fullName>
    </submittedName>
</protein>
<dbReference type="EMBL" id="BRYB01002666">
    <property type="protein sequence ID" value="GMI23633.1"/>
    <property type="molecule type" value="Genomic_DNA"/>
</dbReference>
<accession>A0ABQ6MCF1</accession>
<gene>
    <name evidence="2" type="ORF">TeGR_g6511</name>
</gene>
<name>A0ABQ6MCF1_9STRA</name>
<comment type="caution">
    <text evidence="2">The sequence shown here is derived from an EMBL/GenBank/DDBJ whole genome shotgun (WGS) entry which is preliminary data.</text>
</comment>
<keyword evidence="1" id="KW-0732">Signal</keyword>